<name>A0A1A8XP95_9RHOO</name>
<keyword evidence="2" id="KW-1185">Reference proteome</keyword>
<evidence type="ECO:0000313" key="1">
    <source>
        <dbReference type="EMBL" id="SBT06989.1"/>
    </source>
</evidence>
<accession>A0A1A8XP95</accession>
<dbReference type="AlphaFoldDB" id="A0A1A8XP95"/>
<organism evidence="1 2">
    <name type="scientific">Candidatus Propionivibrio aalborgensis</name>
    <dbReference type="NCBI Taxonomy" id="1860101"/>
    <lineage>
        <taxon>Bacteria</taxon>
        <taxon>Pseudomonadati</taxon>
        <taxon>Pseudomonadota</taxon>
        <taxon>Betaproteobacteria</taxon>
        <taxon>Rhodocyclales</taxon>
        <taxon>Rhodocyclaceae</taxon>
        <taxon>Propionivibrio</taxon>
    </lineage>
</organism>
<proteinExistence type="predicted"/>
<sequence length="92" mass="10085">MASVVAESRPPESSTTARGGLDRKAVLIAKPWLKKSGDQGRELAIKQYRITEIELYQTAQVRHAVDIDRPAKKAGLASFNMRDPGVHADEIA</sequence>
<evidence type="ECO:0000313" key="2">
    <source>
        <dbReference type="Proteomes" id="UP000199600"/>
    </source>
</evidence>
<dbReference type="EMBL" id="FLQY01000117">
    <property type="protein sequence ID" value="SBT06989.1"/>
    <property type="molecule type" value="Genomic_DNA"/>
</dbReference>
<dbReference type="Proteomes" id="UP000199600">
    <property type="component" value="Unassembled WGS sequence"/>
</dbReference>
<protein>
    <submittedName>
        <fullName evidence="1">Uncharacterized protein</fullName>
    </submittedName>
</protein>
<gene>
    <name evidence="1" type="ORF">PROAA_2030002</name>
</gene>
<reference evidence="1 2" key="1">
    <citation type="submission" date="2016-06" db="EMBL/GenBank/DDBJ databases">
        <authorList>
            <person name="Kjaerup R.B."/>
            <person name="Dalgaard T.S."/>
            <person name="Juul-Madsen H.R."/>
        </authorList>
    </citation>
    <scope>NUCLEOTIDE SEQUENCE [LARGE SCALE GENOMIC DNA]</scope>
    <source>
        <strain evidence="1">2</strain>
    </source>
</reference>